<protein>
    <submittedName>
        <fullName evidence="1">(2Fe-2S) ferredoxin domain-containing protein</fullName>
    </submittedName>
</protein>
<proteinExistence type="predicted"/>
<organism evidence="1 2">
    <name type="scientific">Fumia xinanensis</name>
    <dbReference type="NCBI Taxonomy" id="2763659"/>
    <lineage>
        <taxon>Bacteria</taxon>
        <taxon>Bacillati</taxon>
        <taxon>Bacillota</taxon>
        <taxon>Clostridia</taxon>
        <taxon>Eubacteriales</taxon>
        <taxon>Oscillospiraceae</taxon>
        <taxon>Fumia</taxon>
    </lineage>
</organism>
<dbReference type="Pfam" id="PF01257">
    <property type="entry name" value="2Fe-2S_thioredx"/>
    <property type="match status" value="1"/>
</dbReference>
<accession>A0A926DZW2</accession>
<dbReference type="Gene3D" id="3.40.30.10">
    <property type="entry name" value="Glutaredoxin"/>
    <property type="match status" value="1"/>
</dbReference>
<dbReference type="AlphaFoldDB" id="A0A926DZW2"/>
<name>A0A926DZW2_9FIRM</name>
<dbReference type="EMBL" id="JACRSV010000001">
    <property type="protein sequence ID" value="MBC8558979.1"/>
    <property type="molecule type" value="Genomic_DNA"/>
</dbReference>
<dbReference type="CDD" id="cd02980">
    <property type="entry name" value="TRX_Fd_family"/>
    <property type="match status" value="1"/>
</dbReference>
<comment type="caution">
    <text evidence="1">The sequence shown here is derived from an EMBL/GenBank/DDBJ whole genome shotgun (WGS) entry which is preliminary data.</text>
</comment>
<gene>
    <name evidence="1" type="ORF">H8710_02730</name>
</gene>
<dbReference type="Proteomes" id="UP000610760">
    <property type="component" value="Unassembled WGS sequence"/>
</dbReference>
<dbReference type="SUPFAM" id="SSF52833">
    <property type="entry name" value="Thioredoxin-like"/>
    <property type="match status" value="1"/>
</dbReference>
<dbReference type="InterPro" id="IPR036249">
    <property type="entry name" value="Thioredoxin-like_sf"/>
</dbReference>
<reference evidence="1" key="1">
    <citation type="submission" date="2020-08" db="EMBL/GenBank/DDBJ databases">
        <title>Genome public.</title>
        <authorList>
            <person name="Liu C."/>
            <person name="Sun Q."/>
        </authorList>
    </citation>
    <scope>NUCLEOTIDE SEQUENCE</scope>
    <source>
        <strain evidence="1">NSJ-33</strain>
    </source>
</reference>
<keyword evidence="2" id="KW-1185">Reference proteome</keyword>
<evidence type="ECO:0000313" key="2">
    <source>
        <dbReference type="Proteomes" id="UP000610760"/>
    </source>
</evidence>
<dbReference type="RefSeq" id="WP_249293873.1">
    <property type="nucleotide sequence ID" value="NZ_JACRSV010000001.1"/>
</dbReference>
<evidence type="ECO:0000313" key="1">
    <source>
        <dbReference type="EMBL" id="MBC8558979.1"/>
    </source>
</evidence>
<sequence length="84" mass="9370">MEVFICVGSSCHLKGSYNIINAFQKLIEEHKLEDKVELKASFCLGHCTDGVSTKINGEFVDHVSPENAVEIFNQYVLKPIQNGN</sequence>